<evidence type="ECO:0000313" key="8">
    <source>
        <dbReference type="Proteomes" id="UP001159427"/>
    </source>
</evidence>
<name>A0ABN8LGL3_9CNID</name>
<dbReference type="SUPFAM" id="SSF48340">
    <property type="entry name" value="Interferon-induced guanylate-binding protein 1 (GBP1), C-terminal domain"/>
    <property type="match status" value="1"/>
</dbReference>
<feature type="region of interest" description="Disordered" evidence="5">
    <location>
        <begin position="531"/>
        <end position="551"/>
    </location>
</feature>
<keyword evidence="3" id="KW-0342">GTP-binding</keyword>
<sequence>GTIALGERKQAIPLCLPNNWEWDPTTGKCTKKGDRRSFLYVVEKATAQLKQIKGPVCVVSIAGTYRKGKSFVLSQAFDQPGVFPLGHSMDPETMGIWLWVVPGKYKNSNGQKFTVVLLDSEGIDAAKGKGLDDHQIFTLTVLLASVLIYNSQAVPTRHDVEELDFIVKLARRIHIQSHPDKDSHVKGTEFFHKTFPYFIWLLRDVTQSIPSDCKDIRDYFFKRYLKVFQEQTSSFHGNERPKVSESILRLFPGFDAFMLPPPTVDREVMKGLIDWKDQVNPLFWSDLETFKTLIRRNLAPKNSYNHGEYVTGEGLASLVNYYVNAINTPGAIPNVQRAWDQFVETKCSDAIKNALAKYDALLKSQLSGKLPCDSTKIRMSHDVAFQASENQFMDEIAGMSTNTVEMKMRELKESMDQRLLSWQYENGARTKESCKELLVQLKKRHLDPVMDRLQGREGAKLSFEDIINAYDKIKDDYRKLAKGAEDVIAAVFFEYHRELIQEKKQYLGLLKQLKDFDENLARELTAKAYQEQERRRLQERQSRLQQENREQKREMEILIKNLNEEKKRFSEQMKGEIIAQQEQMKNMMDANMKQAQKDRKAFIEENEALKDNLRGIQKNNEENAKLIKKYSDLAAKKDEEIQKLRQDMQRKAAQDREAEIQKLNDKHDEEMRAIRDEMAKKTSCCGAGFKSRSKTAANLNDKIQQTYKDQEEVEKPGFCKKALKFIGRYVAPVVGTVVSAVVPAFAPIVAPVAAAAGVAAEFVSDNFCSIM</sequence>
<feature type="non-terminal residue" evidence="7">
    <location>
        <position position="1"/>
    </location>
</feature>
<dbReference type="Proteomes" id="UP001159427">
    <property type="component" value="Unassembled WGS sequence"/>
</dbReference>
<evidence type="ECO:0000313" key="7">
    <source>
        <dbReference type="EMBL" id="CAH3014775.1"/>
    </source>
</evidence>
<dbReference type="SUPFAM" id="SSF52540">
    <property type="entry name" value="P-loop containing nucleoside triphosphate hydrolases"/>
    <property type="match status" value="1"/>
</dbReference>
<comment type="caution">
    <text evidence="7">The sequence shown here is derived from an EMBL/GenBank/DDBJ whole genome shotgun (WGS) entry which is preliminary data.</text>
</comment>
<dbReference type="InterPro" id="IPR036543">
    <property type="entry name" value="Guanylate-bd_C_sf"/>
</dbReference>
<dbReference type="InterPro" id="IPR030386">
    <property type="entry name" value="G_GB1_RHD3_dom"/>
</dbReference>
<dbReference type="PROSITE" id="PS51715">
    <property type="entry name" value="G_GB1_RHD3"/>
    <property type="match status" value="1"/>
</dbReference>
<evidence type="ECO:0000256" key="2">
    <source>
        <dbReference type="ARBA" id="ARBA00022801"/>
    </source>
</evidence>
<gene>
    <name evidence="7" type="ORF">PEVE_00006162</name>
</gene>
<organism evidence="7 8">
    <name type="scientific">Porites evermanni</name>
    <dbReference type="NCBI Taxonomy" id="104178"/>
    <lineage>
        <taxon>Eukaryota</taxon>
        <taxon>Metazoa</taxon>
        <taxon>Cnidaria</taxon>
        <taxon>Anthozoa</taxon>
        <taxon>Hexacorallia</taxon>
        <taxon>Scleractinia</taxon>
        <taxon>Fungiina</taxon>
        <taxon>Poritidae</taxon>
        <taxon>Porites</taxon>
    </lineage>
</organism>
<evidence type="ECO:0000256" key="4">
    <source>
        <dbReference type="PROSITE-ProRule" id="PRU01052"/>
    </source>
</evidence>
<comment type="similarity">
    <text evidence="4">Belongs to the TRAFAC class dynamin-like GTPase superfamily. GB1/RHD3 GTPase family.</text>
</comment>
<dbReference type="InterPro" id="IPR003191">
    <property type="entry name" value="Guanylate-bd/ATL_C"/>
</dbReference>
<evidence type="ECO:0000259" key="6">
    <source>
        <dbReference type="PROSITE" id="PS51715"/>
    </source>
</evidence>
<feature type="domain" description="GB1/RHD3-type G" evidence="6">
    <location>
        <begin position="53"/>
        <end position="204"/>
    </location>
</feature>
<keyword evidence="8" id="KW-1185">Reference proteome</keyword>
<dbReference type="InterPro" id="IPR027417">
    <property type="entry name" value="P-loop_NTPase"/>
</dbReference>
<keyword evidence="2" id="KW-0378">Hydrolase</keyword>
<dbReference type="PANTHER" id="PTHR10751">
    <property type="entry name" value="GUANYLATE BINDING PROTEIN"/>
    <property type="match status" value="1"/>
</dbReference>
<evidence type="ECO:0000256" key="1">
    <source>
        <dbReference type="ARBA" id="ARBA00022741"/>
    </source>
</evidence>
<keyword evidence="1" id="KW-0547">Nucleotide-binding</keyword>
<dbReference type="InterPro" id="IPR015894">
    <property type="entry name" value="Guanylate-bd_N"/>
</dbReference>
<accession>A0ABN8LGL3</accession>
<proteinExistence type="inferred from homology"/>
<evidence type="ECO:0000256" key="5">
    <source>
        <dbReference type="SAM" id="MobiDB-lite"/>
    </source>
</evidence>
<evidence type="ECO:0000256" key="3">
    <source>
        <dbReference type="ARBA" id="ARBA00023134"/>
    </source>
</evidence>
<dbReference type="Pfam" id="PF02263">
    <property type="entry name" value="GBP"/>
    <property type="match status" value="1"/>
</dbReference>
<protein>
    <recommendedName>
        <fullName evidence="6">GB1/RHD3-type G domain-containing protein</fullName>
    </recommendedName>
</protein>
<dbReference type="EMBL" id="CALNXI010000014">
    <property type="protein sequence ID" value="CAH3014775.1"/>
    <property type="molecule type" value="Genomic_DNA"/>
</dbReference>
<reference evidence="7 8" key="1">
    <citation type="submission" date="2022-05" db="EMBL/GenBank/DDBJ databases">
        <authorList>
            <consortium name="Genoscope - CEA"/>
            <person name="William W."/>
        </authorList>
    </citation>
    <scope>NUCLEOTIDE SEQUENCE [LARGE SCALE GENOMIC DNA]</scope>
</reference>
<dbReference type="Pfam" id="PF02841">
    <property type="entry name" value="GBP_C"/>
    <property type="match status" value="1"/>
</dbReference>
<dbReference type="Gene3D" id="3.40.50.300">
    <property type="entry name" value="P-loop containing nucleotide triphosphate hydrolases"/>
    <property type="match status" value="1"/>
</dbReference>
<dbReference type="Gene3D" id="1.20.1000.10">
    <property type="entry name" value="Guanylate-binding protein, C-terminal domain"/>
    <property type="match status" value="1"/>
</dbReference>